<dbReference type="SUPFAM" id="SSF53850">
    <property type="entry name" value="Periplasmic binding protein-like II"/>
    <property type="match status" value="1"/>
</dbReference>
<dbReference type="PANTHER" id="PTHR30419:SF8">
    <property type="entry name" value="NITROGEN ASSIMILATION TRANSCRIPTIONAL ACTIVATOR-RELATED"/>
    <property type="match status" value="1"/>
</dbReference>
<dbReference type="AlphaFoldDB" id="A0A1H5BNX1"/>
<accession>A0A1H5BNX1</accession>
<name>A0A1H5BNX1_RHOJO</name>
<dbReference type="Gene3D" id="1.10.10.10">
    <property type="entry name" value="Winged helix-like DNA-binding domain superfamily/Winged helix DNA-binding domain"/>
    <property type="match status" value="1"/>
</dbReference>
<dbReference type="FunFam" id="1.10.10.10:FF:000001">
    <property type="entry name" value="LysR family transcriptional regulator"/>
    <property type="match status" value="1"/>
</dbReference>
<evidence type="ECO:0000313" key="7">
    <source>
        <dbReference type="Proteomes" id="UP000183407"/>
    </source>
</evidence>
<evidence type="ECO:0000256" key="4">
    <source>
        <dbReference type="ARBA" id="ARBA00023163"/>
    </source>
</evidence>
<organism evidence="6 7">
    <name type="scientific">Rhodococcus jostii</name>
    <dbReference type="NCBI Taxonomy" id="132919"/>
    <lineage>
        <taxon>Bacteria</taxon>
        <taxon>Bacillati</taxon>
        <taxon>Actinomycetota</taxon>
        <taxon>Actinomycetes</taxon>
        <taxon>Mycobacteriales</taxon>
        <taxon>Nocardiaceae</taxon>
        <taxon>Rhodococcus</taxon>
    </lineage>
</organism>
<dbReference type="InterPro" id="IPR000847">
    <property type="entry name" value="LysR_HTH_N"/>
</dbReference>
<dbReference type="Gene3D" id="3.40.190.290">
    <property type="match status" value="1"/>
</dbReference>
<dbReference type="OrthoDB" id="3181812at2"/>
<dbReference type="Pfam" id="PF00126">
    <property type="entry name" value="HTH_1"/>
    <property type="match status" value="1"/>
</dbReference>
<dbReference type="CDD" id="cd05466">
    <property type="entry name" value="PBP2_LTTR_substrate"/>
    <property type="match status" value="1"/>
</dbReference>
<keyword evidence="2" id="KW-0805">Transcription regulation</keyword>
<keyword evidence="4" id="KW-0804">Transcription</keyword>
<sequence length="291" mass="31589">MERRHLAQFIAVVDSESISEAARRLHVSQPAVSQSIRELEKTLDTPLFVRGRRLTLTPAGRALVGPARQTLRSFDNARAAVQSVESLHTGRLDLAVVHGLAVDPLAPLLVRFRRRYPDVTVRLQHAPFGVEGFETLRRGEAELLLTDHPGPFPKHSSIEIPVSDLMVAFSPKTTDIPAGDTVDLADLVRFPLIIGLPERSASQQAFVAEVASANLPLPTLVVETEHREVILPLLLEGVGAAVLSAPEAMAAASMGAQIRRIDLPPLRSCVLYHRHDPLSPAASAFVALVRS</sequence>
<gene>
    <name evidence="6" type="ORF">SAMN04490220_4838</name>
</gene>
<evidence type="ECO:0000256" key="3">
    <source>
        <dbReference type="ARBA" id="ARBA00023125"/>
    </source>
</evidence>
<proteinExistence type="inferred from homology"/>
<evidence type="ECO:0000256" key="1">
    <source>
        <dbReference type="ARBA" id="ARBA00009437"/>
    </source>
</evidence>
<dbReference type="Proteomes" id="UP000183407">
    <property type="component" value="Unassembled WGS sequence"/>
</dbReference>
<dbReference type="InterPro" id="IPR036388">
    <property type="entry name" value="WH-like_DNA-bd_sf"/>
</dbReference>
<dbReference type="PANTHER" id="PTHR30419">
    <property type="entry name" value="HTH-TYPE TRANSCRIPTIONAL REGULATOR YBHD"/>
    <property type="match status" value="1"/>
</dbReference>
<keyword evidence="3 6" id="KW-0238">DNA-binding</keyword>
<dbReference type="GO" id="GO:0003677">
    <property type="term" value="F:DNA binding"/>
    <property type="evidence" value="ECO:0007669"/>
    <property type="project" value="UniProtKB-KW"/>
</dbReference>
<dbReference type="GO" id="GO:0005829">
    <property type="term" value="C:cytosol"/>
    <property type="evidence" value="ECO:0007669"/>
    <property type="project" value="TreeGrafter"/>
</dbReference>
<evidence type="ECO:0000259" key="5">
    <source>
        <dbReference type="PROSITE" id="PS50931"/>
    </source>
</evidence>
<evidence type="ECO:0000313" key="6">
    <source>
        <dbReference type="EMBL" id="SED56115.1"/>
    </source>
</evidence>
<dbReference type="PROSITE" id="PS50931">
    <property type="entry name" value="HTH_LYSR"/>
    <property type="match status" value="1"/>
</dbReference>
<protein>
    <submittedName>
        <fullName evidence="6">DNA-binding transcriptional regulator, LysR family</fullName>
    </submittedName>
</protein>
<dbReference type="PRINTS" id="PR00039">
    <property type="entry name" value="HTHLYSR"/>
</dbReference>
<dbReference type="InterPro" id="IPR050950">
    <property type="entry name" value="HTH-type_LysR_regulators"/>
</dbReference>
<dbReference type="Pfam" id="PF03466">
    <property type="entry name" value="LysR_substrate"/>
    <property type="match status" value="1"/>
</dbReference>
<dbReference type="RefSeq" id="WP_073359093.1">
    <property type="nucleotide sequence ID" value="NZ_FNTL01000004.1"/>
</dbReference>
<dbReference type="SUPFAM" id="SSF46785">
    <property type="entry name" value="Winged helix' DNA-binding domain"/>
    <property type="match status" value="1"/>
</dbReference>
<dbReference type="InterPro" id="IPR036390">
    <property type="entry name" value="WH_DNA-bd_sf"/>
</dbReference>
<feature type="domain" description="HTH lysR-type" evidence="5">
    <location>
        <begin position="1"/>
        <end position="57"/>
    </location>
</feature>
<dbReference type="GO" id="GO:0003700">
    <property type="term" value="F:DNA-binding transcription factor activity"/>
    <property type="evidence" value="ECO:0007669"/>
    <property type="project" value="InterPro"/>
</dbReference>
<evidence type="ECO:0000256" key="2">
    <source>
        <dbReference type="ARBA" id="ARBA00023015"/>
    </source>
</evidence>
<dbReference type="InterPro" id="IPR005119">
    <property type="entry name" value="LysR_subst-bd"/>
</dbReference>
<comment type="similarity">
    <text evidence="1">Belongs to the LysR transcriptional regulatory family.</text>
</comment>
<reference evidence="7" key="1">
    <citation type="submission" date="2016-10" db="EMBL/GenBank/DDBJ databases">
        <authorList>
            <person name="Varghese N."/>
        </authorList>
    </citation>
    <scope>NUCLEOTIDE SEQUENCE [LARGE SCALE GENOMIC DNA]</scope>
    <source>
        <strain evidence="7">DSM 44719</strain>
    </source>
</reference>
<dbReference type="EMBL" id="FNTL01000004">
    <property type="protein sequence ID" value="SED56115.1"/>
    <property type="molecule type" value="Genomic_DNA"/>
</dbReference>